<dbReference type="EMBL" id="JBCLYO010000003">
    <property type="protein sequence ID" value="KAL0091682.1"/>
    <property type="molecule type" value="Genomic_DNA"/>
</dbReference>
<feature type="compositionally biased region" description="Polar residues" evidence="3">
    <location>
        <begin position="381"/>
        <end position="390"/>
    </location>
</feature>
<organism evidence="7 8">
    <name type="scientific">Phycomyces blakesleeanus</name>
    <dbReference type="NCBI Taxonomy" id="4837"/>
    <lineage>
        <taxon>Eukaryota</taxon>
        <taxon>Fungi</taxon>
        <taxon>Fungi incertae sedis</taxon>
        <taxon>Mucoromycota</taxon>
        <taxon>Mucoromycotina</taxon>
        <taxon>Mucoromycetes</taxon>
        <taxon>Mucorales</taxon>
        <taxon>Phycomycetaceae</taxon>
        <taxon>Phycomyces</taxon>
    </lineage>
</organism>
<gene>
    <name evidence="7" type="ORF">J3Q64DRAFT_1724817</name>
</gene>
<reference evidence="7 8" key="1">
    <citation type="submission" date="2024-04" db="EMBL/GenBank/DDBJ databases">
        <title>Symmetric and asymmetric DNA N6-adenine methylation regulates different biological responses in Mucorales.</title>
        <authorList>
            <consortium name="Lawrence Berkeley National Laboratory"/>
            <person name="Lax C."/>
            <person name="Mondo S.J."/>
            <person name="Osorio-Concepcion M."/>
            <person name="Muszewska A."/>
            <person name="Corrochano-Luque M."/>
            <person name="Gutierrez G."/>
            <person name="Riley R."/>
            <person name="Lipzen A."/>
            <person name="Guo J."/>
            <person name="Hundley H."/>
            <person name="Amirebrahimi M."/>
            <person name="Ng V."/>
            <person name="Lorenzo-Gutierrez D."/>
            <person name="Binder U."/>
            <person name="Yang J."/>
            <person name="Song Y."/>
            <person name="Canovas D."/>
            <person name="Navarro E."/>
            <person name="Freitag M."/>
            <person name="Gabaldon T."/>
            <person name="Grigoriev I.V."/>
            <person name="Corrochano L.M."/>
            <person name="Nicolas F.E."/>
            <person name="Garre V."/>
        </authorList>
    </citation>
    <scope>NUCLEOTIDE SEQUENCE [LARGE SCALE GENOMIC DNA]</scope>
    <source>
        <strain evidence="7 8">L51</strain>
    </source>
</reference>
<evidence type="ECO:0000256" key="2">
    <source>
        <dbReference type="ARBA" id="ARBA00022737"/>
    </source>
</evidence>
<dbReference type="Gene3D" id="1.10.510.10">
    <property type="entry name" value="Transferase(Phosphotransferase) domain 1"/>
    <property type="match status" value="1"/>
</dbReference>
<evidence type="ECO:0000259" key="6">
    <source>
        <dbReference type="PROSITE" id="PS50011"/>
    </source>
</evidence>
<accession>A0ABR3B6W4</accession>
<keyword evidence="8" id="KW-1185">Reference proteome</keyword>
<evidence type="ECO:0000313" key="7">
    <source>
        <dbReference type="EMBL" id="KAL0091682.1"/>
    </source>
</evidence>
<name>A0ABR3B6W4_PHYBL</name>
<feature type="compositionally biased region" description="Low complexity" evidence="3">
    <location>
        <begin position="391"/>
        <end position="402"/>
    </location>
</feature>
<dbReference type="Pfam" id="PF00069">
    <property type="entry name" value="Pkinase"/>
    <property type="match status" value="1"/>
</dbReference>
<dbReference type="SMART" id="SM00220">
    <property type="entry name" value="S_TKc"/>
    <property type="match status" value="1"/>
</dbReference>
<keyword evidence="4" id="KW-0472">Membrane</keyword>
<feature type="chain" id="PRO_5045201618" description="Protein kinase domain-containing protein" evidence="5">
    <location>
        <begin position="27"/>
        <end position="1026"/>
    </location>
</feature>
<feature type="region of interest" description="Disordered" evidence="3">
    <location>
        <begin position="499"/>
        <end position="518"/>
    </location>
</feature>
<evidence type="ECO:0000256" key="1">
    <source>
        <dbReference type="ARBA" id="ARBA00022441"/>
    </source>
</evidence>
<keyword evidence="1" id="KW-0880">Kelch repeat</keyword>
<dbReference type="SUPFAM" id="SSF117281">
    <property type="entry name" value="Kelch motif"/>
    <property type="match status" value="1"/>
</dbReference>
<feature type="region of interest" description="Disordered" evidence="3">
    <location>
        <begin position="446"/>
        <end position="468"/>
    </location>
</feature>
<keyword evidence="4" id="KW-0812">Transmembrane</keyword>
<dbReference type="PROSITE" id="PS50011">
    <property type="entry name" value="PROTEIN_KINASE_DOM"/>
    <property type="match status" value="1"/>
</dbReference>
<feature type="compositionally biased region" description="Basic and acidic residues" evidence="3">
    <location>
        <begin position="446"/>
        <end position="457"/>
    </location>
</feature>
<dbReference type="SUPFAM" id="SSF56112">
    <property type="entry name" value="Protein kinase-like (PK-like)"/>
    <property type="match status" value="1"/>
</dbReference>
<dbReference type="InterPro" id="IPR015915">
    <property type="entry name" value="Kelch-typ_b-propeller"/>
</dbReference>
<proteinExistence type="predicted"/>
<dbReference type="Proteomes" id="UP001448207">
    <property type="component" value="Unassembled WGS sequence"/>
</dbReference>
<evidence type="ECO:0000256" key="3">
    <source>
        <dbReference type="SAM" id="MobiDB-lite"/>
    </source>
</evidence>
<dbReference type="PANTHER" id="PTHR46093:SF18">
    <property type="entry name" value="FIBRONECTIN TYPE-III DOMAIN-CONTAINING PROTEIN"/>
    <property type="match status" value="1"/>
</dbReference>
<dbReference type="Gene3D" id="2.120.10.80">
    <property type="entry name" value="Kelch-type beta propeller"/>
    <property type="match status" value="2"/>
</dbReference>
<dbReference type="Pfam" id="PF24681">
    <property type="entry name" value="Kelch_KLHDC2_KLHL20_DRC7"/>
    <property type="match status" value="1"/>
</dbReference>
<feature type="signal peptide" evidence="5">
    <location>
        <begin position="1"/>
        <end position="26"/>
    </location>
</feature>
<feature type="region of interest" description="Disordered" evidence="3">
    <location>
        <begin position="380"/>
        <end position="408"/>
    </location>
</feature>
<dbReference type="InterPro" id="IPR000719">
    <property type="entry name" value="Prot_kinase_dom"/>
</dbReference>
<dbReference type="InterPro" id="IPR011009">
    <property type="entry name" value="Kinase-like_dom_sf"/>
</dbReference>
<feature type="transmembrane region" description="Helical" evidence="4">
    <location>
        <begin position="415"/>
        <end position="438"/>
    </location>
</feature>
<sequence>MVIHSVNHRSALYWLKILSLLSTTYAQTSDNNLPYNPSLGPVQTQVPWRSGHVAVYIDPFVLFYGGTKNPSIDSNAQQSGSNDLWAWDGRNGSWYNPQPQVQQGNDMKPQIHFGAVVLPSPGQMLAVASNTTEGAAAGMLQKLDVNAWTWNFPTVAIESPLRFSSFAVAIVNNTVYIYGGLSVDSNGFGQTNGVQNSLHLLDANAFQWTTGSNGPAVADHSMCYVPSCNCLVVFGGTSTGSPADATQNVYIYDLDKKTWNIQITVGTVGGAAPGARRLHTANCLQNSMVVYGGGTTQPYDTDVWLLDLASYPTLTWNRVNMANSSQSPSQRMGHSAVLDEKTKKIYIFGGWGGTGATNDSNIYVLDTTAWSWTRMAPAILPSSTNPDSPQSTTGVNGGTSSTDPVVQHTSSSKGVIAGAVVGALAGIAIIGGLVFCFIKRKRRQEAEEERKEQEERSTGTMIDNPFYWRQGQSADGESYLASHPNPASDANLMSHYSNKRASEPWTGNSSPHHSTRYSEIGDTDRVRSGVLEMIPPVSSFSDSVSNVADVGGSRSSLRNSKILLADSYEMKGPGQVPNEHVTQKPNEFSQPALRFSAHNQKNIRIHHQNIPSGLNTPRSGSVDLLSTMDSPGYGPQSFFDIQEGGQTESDLSTPQSPVQLSHDKSTIIRSIQPSLNLTTALSTTDNGKGLMADSAFEQPWPESHSLLSSVSRSTGGNGSVPLDPFSAVAQLITRLPSTYEVDRGQAPLIGPTNAIVFVHAAADKKSAVIKSFGRREAWERECRTLTLLKSPFVVKLLEVMTIQHDPKDPLNNNQEELIDYVTVMEELDETLASVIRQARKSTTPWTNQKTRATVREITECLVECHAKGIAFCDLKPSNIMRHIDGRWQLIDFESSRNIGEECVGVITPRYCPPEVAKATTYGIEGTHGVVATISIDLWALGCIIYELETKNILFSNSIKDETILHFMSHPSPSTPTLQNGLRWNNDNELEIPQFEQDIPDAVTRQMIQQLLSREPAMRGTASSLLK</sequence>
<evidence type="ECO:0000256" key="4">
    <source>
        <dbReference type="SAM" id="Phobius"/>
    </source>
</evidence>
<keyword evidence="2" id="KW-0677">Repeat</keyword>
<evidence type="ECO:0000313" key="8">
    <source>
        <dbReference type="Proteomes" id="UP001448207"/>
    </source>
</evidence>
<feature type="domain" description="Protein kinase" evidence="6">
    <location>
        <begin position="706"/>
        <end position="1026"/>
    </location>
</feature>
<comment type="caution">
    <text evidence="7">The sequence shown here is derived from an EMBL/GenBank/DDBJ whole genome shotgun (WGS) entry which is preliminary data.</text>
</comment>
<keyword evidence="5" id="KW-0732">Signal</keyword>
<keyword evidence="4" id="KW-1133">Transmembrane helix</keyword>
<evidence type="ECO:0000256" key="5">
    <source>
        <dbReference type="SAM" id="SignalP"/>
    </source>
</evidence>
<protein>
    <recommendedName>
        <fullName evidence="6">Protein kinase domain-containing protein</fullName>
    </recommendedName>
</protein>
<dbReference type="PANTHER" id="PTHR46093">
    <property type="entry name" value="ACYL-COA-BINDING DOMAIN-CONTAINING PROTEIN 5"/>
    <property type="match status" value="1"/>
</dbReference>